<keyword evidence="3" id="KW-1185">Reference proteome</keyword>
<dbReference type="InterPro" id="IPR001509">
    <property type="entry name" value="Epimerase_deHydtase"/>
</dbReference>
<protein>
    <submittedName>
        <fullName evidence="2">NAD-dependent epimerase/dehydratase family protein</fullName>
    </submittedName>
</protein>
<dbReference type="InterPro" id="IPR051783">
    <property type="entry name" value="NAD(P)-dependent_oxidoreduct"/>
</dbReference>
<dbReference type="RefSeq" id="WP_190826260.1">
    <property type="nucleotide sequence ID" value="NZ_CAWPPI010000031.1"/>
</dbReference>
<dbReference type="PANTHER" id="PTHR48079">
    <property type="entry name" value="PROTEIN YEEZ"/>
    <property type="match status" value="1"/>
</dbReference>
<evidence type="ECO:0000259" key="1">
    <source>
        <dbReference type="Pfam" id="PF01370"/>
    </source>
</evidence>
<organism evidence="2 3">
    <name type="scientific">Iningainema tapete BLCC-T55</name>
    <dbReference type="NCBI Taxonomy" id="2748662"/>
    <lineage>
        <taxon>Bacteria</taxon>
        <taxon>Bacillati</taxon>
        <taxon>Cyanobacteriota</taxon>
        <taxon>Cyanophyceae</taxon>
        <taxon>Nostocales</taxon>
        <taxon>Scytonemataceae</taxon>
        <taxon>Iningainema tapete</taxon>
    </lineage>
</organism>
<dbReference type="Pfam" id="PF01370">
    <property type="entry name" value="Epimerase"/>
    <property type="match status" value="1"/>
</dbReference>
<dbReference type="GO" id="GO:0004029">
    <property type="term" value="F:aldehyde dehydrogenase (NAD+) activity"/>
    <property type="evidence" value="ECO:0007669"/>
    <property type="project" value="TreeGrafter"/>
</dbReference>
<sequence>MKVLVTGATGYAGFYAALALRQAGHQVYGLVRDDSKPRAQDLQRQEVNLAIGDIKEPDSYRKVLENSDVLIHAMMDFKDPQGADLTLFETLRQVAESSPRNRLFIYTTGCSIYGKRPERVMDETTPANPEHKLAFRMEFEQELFAMPIPQCRKVVLRPGFMYGLDGHSSVSGTWFKMGEQGKAIYRGDPEKGWSWIHISDLAEAYVRVAESGAAIDGEVFCLADEQRPKCVEVMKACLQAAGYTGEIEFAPPQEDDITSTWFNQNEFITSRKAYRLLGWVPRHTGIIDEIETYYGSWKAQKSNHKE</sequence>
<comment type="caution">
    <text evidence="2">The sequence shown here is derived from an EMBL/GenBank/DDBJ whole genome shotgun (WGS) entry which is preliminary data.</text>
</comment>
<reference evidence="2" key="1">
    <citation type="submission" date="2020-09" db="EMBL/GenBank/DDBJ databases">
        <title>Iningainema tapete sp. nov. (Scytonemataceae, Cyanobacteria) from greenhouses in central Florida (USA) produces two types of nodularin with biosynthetic potential for microcystin-LR and anabaenopeptins.</title>
        <authorList>
            <person name="Berthold D.E."/>
            <person name="Lefler F.W."/>
            <person name="Huang I.-S."/>
            <person name="Abdulla H."/>
            <person name="Zimba P.V."/>
            <person name="Laughinghouse H.D. IV."/>
        </authorList>
    </citation>
    <scope>NUCLEOTIDE SEQUENCE</scope>
    <source>
        <strain evidence="2">BLCCT55</strain>
    </source>
</reference>
<dbReference type="PANTHER" id="PTHR48079:SF6">
    <property type="entry name" value="NAD(P)-BINDING DOMAIN-CONTAINING PROTEIN-RELATED"/>
    <property type="match status" value="1"/>
</dbReference>
<evidence type="ECO:0000313" key="3">
    <source>
        <dbReference type="Proteomes" id="UP000629098"/>
    </source>
</evidence>
<feature type="domain" description="NAD-dependent epimerase/dehydratase" evidence="1">
    <location>
        <begin position="3"/>
        <end position="220"/>
    </location>
</feature>
<proteinExistence type="predicted"/>
<gene>
    <name evidence="2" type="ORF">ICL16_07655</name>
</gene>
<dbReference type="Proteomes" id="UP000629098">
    <property type="component" value="Unassembled WGS sequence"/>
</dbReference>
<name>A0A8J6XFF7_9CYAN</name>
<dbReference type="EMBL" id="JACXAE010000031">
    <property type="protein sequence ID" value="MBD2771970.1"/>
    <property type="molecule type" value="Genomic_DNA"/>
</dbReference>
<dbReference type="SUPFAM" id="SSF51735">
    <property type="entry name" value="NAD(P)-binding Rossmann-fold domains"/>
    <property type="match status" value="1"/>
</dbReference>
<dbReference type="InterPro" id="IPR036291">
    <property type="entry name" value="NAD(P)-bd_dom_sf"/>
</dbReference>
<dbReference type="GO" id="GO:0005737">
    <property type="term" value="C:cytoplasm"/>
    <property type="evidence" value="ECO:0007669"/>
    <property type="project" value="TreeGrafter"/>
</dbReference>
<accession>A0A8J6XFF7</accession>
<dbReference type="Gene3D" id="3.40.50.720">
    <property type="entry name" value="NAD(P)-binding Rossmann-like Domain"/>
    <property type="match status" value="1"/>
</dbReference>
<dbReference type="AlphaFoldDB" id="A0A8J6XFF7"/>
<evidence type="ECO:0000313" key="2">
    <source>
        <dbReference type="EMBL" id="MBD2771970.1"/>
    </source>
</evidence>